<gene>
    <name evidence="2" type="ORF">A176_006740</name>
</gene>
<keyword evidence="1" id="KW-1133">Transmembrane helix</keyword>
<feature type="transmembrane region" description="Helical" evidence="1">
    <location>
        <begin position="177"/>
        <end position="195"/>
    </location>
</feature>
<feature type="transmembrane region" description="Helical" evidence="1">
    <location>
        <begin position="407"/>
        <end position="425"/>
    </location>
</feature>
<dbReference type="OrthoDB" id="316175at2"/>
<dbReference type="AlphaFoldDB" id="A0A0H4X797"/>
<proteinExistence type="predicted"/>
<feature type="transmembrane region" description="Helical" evidence="1">
    <location>
        <begin position="318"/>
        <end position="334"/>
    </location>
</feature>
<organism evidence="2 3">
    <name type="scientific">Pseudomyxococcus hansupus</name>
    <dbReference type="NCBI Taxonomy" id="1297742"/>
    <lineage>
        <taxon>Bacteria</taxon>
        <taxon>Pseudomonadati</taxon>
        <taxon>Myxococcota</taxon>
        <taxon>Myxococcia</taxon>
        <taxon>Myxococcales</taxon>
        <taxon>Cystobacterineae</taxon>
        <taxon>Myxococcaceae</taxon>
        <taxon>Pseudomyxococcus</taxon>
    </lineage>
</organism>
<dbReference type="RefSeq" id="WP_002639709.1">
    <property type="nucleotide sequence ID" value="NZ_CP012109.1"/>
</dbReference>
<feature type="transmembrane region" description="Helical" evidence="1">
    <location>
        <begin position="150"/>
        <end position="170"/>
    </location>
</feature>
<feature type="transmembrane region" description="Helical" evidence="1">
    <location>
        <begin position="26"/>
        <end position="45"/>
    </location>
</feature>
<accession>A0A0H4X797</accession>
<keyword evidence="1" id="KW-0812">Transmembrane</keyword>
<dbReference type="KEGG" id="mym:A176_006740"/>
<dbReference type="EMBL" id="CP012109">
    <property type="protein sequence ID" value="AKQ69828.1"/>
    <property type="molecule type" value="Genomic_DNA"/>
</dbReference>
<feature type="transmembrane region" description="Helical" evidence="1">
    <location>
        <begin position="230"/>
        <end position="254"/>
    </location>
</feature>
<dbReference type="Proteomes" id="UP000009026">
    <property type="component" value="Chromosome"/>
</dbReference>
<dbReference type="STRING" id="1297742.A176_006740"/>
<evidence type="ECO:0008006" key="4">
    <source>
        <dbReference type="Google" id="ProtNLM"/>
    </source>
</evidence>
<sequence length="458" mass="50607">MNPSAVCAPVASAPVRAMSRIWAGRALLFVGFFAALAAFPVHTPFDSKLTLPTTLSLLREGNLDLDEYAPTFESYRHGLYERDGHLYNYFPLGPSLAAVPMVVLVDGFVRLATPAGSLHPALAHPLAHWRHLYDATGRVDLDAWNGPQRLFASVLTALAGVVMYVLGTALHLSRRRALLLAAVFVFCTPLLSTASRALWQHAPSLLCLTGVLLALVLAREAPRHVAWAGMLLALAYVMRPTNSISVLLLSLYVLGTSPRHAWKFFAGALGVAIPWVTVNLAHYGSVLAPYYEPQRLELSASRVAEALAGNLVSPARGLLVYTPVLLLCAWGLWLDFRARAFTRLHAVLLAVVTLHWVAISTFPHWWAGHSYGPRFFSDMVPFLVFFLVPVVRALRWQGPEARRGLTATFAVLAVLSLVLHVHGASSRAVYRWNSFPLDVDEHPERLWDWKDPQFLGRR</sequence>
<evidence type="ECO:0000256" key="1">
    <source>
        <dbReference type="SAM" id="Phobius"/>
    </source>
</evidence>
<dbReference type="eggNOG" id="ENOG5032QVZ">
    <property type="taxonomic scope" value="Bacteria"/>
</dbReference>
<evidence type="ECO:0000313" key="3">
    <source>
        <dbReference type="Proteomes" id="UP000009026"/>
    </source>
</evidence>
<protein>
    <recommendedName>
        <fullName evidence="4">Glycosyltransferase RgtA/B/C/D-like domain-containing protein</fullName>
    </recommendedName>
</protein>
<keyword evidence="1" id="KW-0472">Membrane</keyword>
<feature type="transmembrane region" description="Helical" evidence="1">
    <location>
        <begin position="346"/>
        <end position="367"/>
    </location>
</feature>
<keyword evidence="3" id="KW-1185">Reference proteome</keyword>
<dbReference type="PATRIC" id="fig|1297742.4.peg.6838"/>
<name>A0A0H4X797_9BACT</name>
<evidence type="ECO:0000313" key="2">
    <source>
        <dbReference type="EMBL" id="AKQ69828.1"/>
    </source>
</evidence>
<feature type="transmembrane region" description="Helical" evidence="1">
    <location>
        <begin position="379"/>
        <end position="395"/>
    </location>
</feature>
<reference evidence="2 3" key="1">
    <citation type="journal article" date="2016" name="PLoS ONE">
        <title>Complete Genome Sequence and Comparative Genomics of a Novel Myxobacterium Myxococcus hansupus.</title>
        <authorList>
            <person name="Sharma G."/>
            <person name="Narwani T."/>
            <person name="Subramanian S."/>
        </authorList>
    </citation>
    <scope>NUCLEOTIDE SEQUENCE [LARGE SCALE GENOMIC DNA]</scope>
    <source>
        <strain evidence="3">mixupus</strain>
    </source>
</reference>